<gene>
    <name evidence="1" type="ORF">CBM2594_B50308</name>
</gene>
<dbReference type="EMBL" id="LT978514">
    <property type="protein sequence ID" value="SPC23067.1"/>
    <property type="molecule type" value="Genomic_DNA"/>
</dbReference>
<evidence type="ECO:0000313" key="2">
    <source>
        <dbReference type="Proteomes" id="UP000257139"/>
    </source>
</evidence>
<sequence length="91" mass="10141">MRWRHSGLSSELEQRLVTADARLAQEHELVAHPGALRTAREEGHELPSRPWRPTAMWWQCRASAAARQGSRCDCGIRPARPAAGQTSCAQI</sequence>
<organism evidence="1 2">
    <name type="scientific">Cupriavidus taiwanensis</name>
    <dbReference type="NCBI Taxonomy" id="164546"/>
    <lineage>
        <taxon>Bacteria</taxon>
        <taxon>Pseudomonadati</taxon>
        <taxon>Pseudomonadota</taxon>
        <taxon>Betaproteobacteria</taxon>
        <taxon>Burkholderiales</taxon>
        <taxon>Burkholderiaceae</taxon>
        <taxon>Cupriavidus</taxon>
    </lineage>
</organism>
<accession>A0A7Z7NP60</accession>
<evidence type="ECO:0000313" key="1">
    <source>
        <dbReference type="EMBL" id="SPC23067.1"/>
    </source>
</evidence>
<dbReference type="AlphaFoldDB" id="A0A7Z7NP60"/>
<dbReference type="Proteomes" id="UP000257139">
    <property type="component" value="Chromosome CBM2594_b"/>
</dbReference>
<reference evidence="1 2" key="1">
    <citation type="submission" date="2018-01" db="EMBL/GenBank/DDBJ databases">
        <authorList>
            <person name="Clerissi C."/>
        </authorList>
    </citation>
    <scope>NUCLEOTIDE SEQUENCE [LARGE SCALE GENOMIC DNA]</scope>
    <source>
        <strain evidence="1">Cupriavidus taiwanensis STM 6021</strain>
    </source>
</reference>
<name>A0A7Z7NP60_9BURK</name>
<proteinExistence type="predicted"/>
<protein>
    <submittedName>
        <fullName evidence="1">Uncharacterized protein</fullName>
    </submittedName>
</protein>